<keyword evidence="8" id="KW-0443">Lipid metabolism</keyword>
<dbReference type="InterPro" id="IPR006204">
    <property type="entry name" value="GHMP_kinase_N_dom"/>
</dbReference>
<dbReference type="UniPathway" id="UPA00057">
    <property type="reaction ID" value="UER00098"/>
</dbReference>
<dbReference type="Gene3D" id="3.30.230.10">
    <property type="match status" value="1"/>
</dbReference>
<keyword evidence="4" id="KW-0547">Nucleotide-binding</keyword>
<evidence type="ECO:0000256" key="2">
    <source>
        <dbReference type="ARBA" id="ARBA00022516"/>
    </source>
</evidence>
<keyword evidence="1" id="KW-0963">Cytoplasm</keyword>
<dbReference type="KEGG" id="pabo:BCY86_06245"/>
<feature type="domain" description="GHMP kinase N-terminal" evidence="10">
    <location>
        <begin position="85"/>
        <end position="158"/>
    </location>
</feature>
<keyword evidence="6" id="KW-0067">ATP-binding</keyword>
<dbReference type="STRING" id="1882918.BCY86_06245"/>
<evidence type="ECO:0000256" key="5">
    <source>
        <dbReference type="ARBA" id="ARBA00022777"/>
    </source>
</evidence>
<dbReference type="AlphaFoldDB" id="A0A1L6MXT8"/>
<dbReference type="Gene3D" id="3.30.70.890">
    <property type="entry name" value="GHMP kinase, C-terminal domain"/>
    <property type="match status" value="1"/>
</dbReference>
<keyword evidence="13" id="KW-1185">Reference proteome</keyword>
<dbReference type="InterPro" id="IPR006205">
    <property type="entry name" value="Mev_gal_kin"/>
</dbReference>
<reference evidence="12 13" key="1">
    <citation type="submission" date="2016-08" db="EMBL/GenBank/DDBJ databases">
        <title>Identification and validation of antigenic proteins from Pajaroellobacter abortibovis using de-novo genome sequence assembly and reverse vaccinology.</title>
        <authorList>
            <person name="Welly B.T."/>
            <person name="Miller M.R."/>
            <person name="Stott J.L."/>
            <person name="Blanchard M.T."/>
            <person name="Islas-Trejo A.D."/>
            <person name="O'Rourke S.M."/>
            <person name="Young A.E."/>
            <person name="Medrano J.F."/>
            <person name="Van Eenennaam A.L."/>
        </authorList>
    </citation>
    <scope>NUCLEOTIDE SEQUENCE [LARGE SCALE GENOMIC DNA]</scope>
    <source>
        <strain evidence="12 13">BTF92-0548A/99-0131</strain>
    </source>
</reference>
<organism evidence="12 13">
    <name type="scientific">Pajaroellobacter abortibovis</name>
    <dbReference type="NCBI Taxonomy" id="1882918"/>
    <lineage>
        <taxon>Bacteria</taxon>
        <taxon>Pseudomonadati</taxon>
        <taxon>Myxococcota</taxon>
        <taxon>Polyangia</taxon>
        <taxon>Polyangiales</taxon>
        <taxon>Polyangiaceae</taxon>
    </lineage>
</organism>
<dbReference type="EMBL" id="CP016908">
    <property type="protein sequence ID" value="APS00320.1"/>
    <property type="molecule type" value="Genomic_DNA"/>
</dbReference>
<evidence type="ECO:0000313" key="12">
    <source>
        <dbReference type="EMBL" id="APS00320.1"/>
    </source>
</evidence>
<evidence type="ECO:0000259" key="11">
    <source>
        <dbReference type="Pfam" id="PF08544"/>
    </source>
</evidence>
<dbReference type="RefSeq" id="WP_075276984.1">
    <property type="nucleotide sequence ID" value="NZ_CP016908.1"/>
</dbReference>
<protein>
    <submittedName>
        <fullName evidence="12">Mevalonate kinase</fullName>
    </submittedName>
</protein>
<evidence type="ECO:0000313" key="13">
    <source>
        <dbReference type="Proteomes" id="UP000185544"/>
    </source>
</evidence>
<dbReference type="GO" id="GO:0019287">
    <property type="term" value="P:isopentenyl diphosphate biosynthetic process, mevalonate pathway"/>
    <property type="evidence" value="ECO:0007669"/>
    <property type="project" value="UniProtKB-UniPathway"/>
</dbReference>
<dbReference type="Proteomes" id="UP000185544">
    <property type="component" value="Chromosome"/>
</dbReference>
<dbReference type="OrthoDB" id="9764892at2"/>
<dbReference type="InterPro" id="IPR014721">
    <property type="entry name" value="Ribsml_uS5_D2-typ_fold_subgr"/>
</dbReference>
<feature type="domain" description="GHMP kinase C-terminal" evidence="11">
    <location>
        <begin position="223"/>
        <end position="303"/>
    </location>
</feature>
<dbReference type="Pfam" id="PF08544">
    <property type="entry name" value="GHMP_kinases_C"/>
    <property type="match status" value="1"/>
</dbReference>
<comment type="pathway">
    <text evidence="9">Isoprenoid biosynthesis; isopentenyl diphosphate biosynthesis via mevalonate pathway; isopentenyl diphosphate from (R)-mevalonate: step 1/3.</text>
</comment>
<dbReference type="PRINTS" id="PR00959">
    <property type="entry name" value="MEVGALKINASE"/>
</dbReference>
<dbReference type="GO" id="GO:0005829">
    <property type="term" value="C:cytosol"/>
    <property type="evidence" value="ECO:0007669"/>
    <property type="project" value="TreeGrafter"/>
</dbReference>
<name>A0A1L6MXT8_9BACT</name>
<keyword evidence="3" id="KW-0808">Transferase</keyword>
<evidence type="ECO:0000256" key="4">
    <source>
        <dbReference type="ARBA" id="ARBA00022741"/>
    </source>
</evidence>
<evidence type="ECO:0000256" key="6">
    <source>
        <dbReference type="ARBA" id="ARBA00022840"/>
    </source>
</evidence>
<accession>A0A1L6MXT8</accession>
<evidence type="ECO:0000256" key="8">
    <source>
        <dbReference type="ARBA" id="ARBA00023098"/>
    </source>
</evidence>
<dbReference type="InterPro" id="IPR036554">
    <property type="entry name" value="GHMP_kinase_C_sf"/>
</dbReference>
<dbReference type="InterPro" id="IPR013750">
    <property type="entry name" value="GHMP_kinase_C_dom"/>
</dbReference>
<dbReference type="PANTHER" id="PTHR43290:SF2">
    <property type="entry name" value="MEVALONATE KINASE"/>
    <property type="match status" value="1"/>
</dbReference>
<dbReference type="SUPFAM" id="SSF54211">
    <property type="entry name" value="Ribosomal protein S5 domain 2-like"/>
    <property type="match status" value="1"/>
</dbReference>
<dbReference type="Pfam" id="PF00288">
    <property type="entry name" value="GHMP_kinases_N"/>
    <property type="match status" value="1"/>
</dbReference>
<keyword evidence="5 12" id="KW-0418">Kinase</keyword>
<keyword evidence="2" id="KW-0444">Lipid biosynthesis</keyword>
<dbReference type="GO" id="GO:0005524">
    <property type="term" value="F:ATP binding"/>
    <property type="evidence" value="ECO:0007669"/>
    <property type="project" value="UniProtKB-KW"/>
</dbReference>
<dbReference type="GO" id="GO:0004496">
    <property type="term" value="F:mevalonate kinase activity"/>
    <property type="evidence" value="ECO:0007669"/>
    <property type="project" value="InterPro"/>
</dbReference>
<evidence type="ECO:0000256" key="3">
    <source>
        <dbReference type="ARBA" id="ARBA00022679"/>
    </source>
</evidence>
<evidence type="ECO:0000259" key="10">
    <source>
        <dbReference type="Pfam" id="PF00288"/>
    </source>
</evidence>
<evidence type="ECO:0000256" key="7">
    <source>
        <dbReference type="ARBA" id="ARBA00022842"/>
    </source>
</evidence>
<proteinExistence type="predicted"/>
<dbReference type="PANTHER" id="PTHR43290">
    <property type="entry name" value="MEVALONATE KINASE"/>
    <property type="match status" value="1"/>
</dbReference>
<dbReference type="SUPFAM" id="SSF55060">
    <property type="entry name" value="GHMP Kinase, C-terminal domain"/>
    <property type="match status" value="1"/>
</dbReference>
<evidence type="ECO:0000256" key="1">
    <source>
        <dbReference type="ARBA" id="ARBA00022490"/>
    </source>
</evidence>
<keyword evidence="7" id="KW-0460">Magnesium</keyword>
<sequence>MRSVPNLAYGKVILVGEHAVVYGIPAIALGIERGVRAWLSPSTFSCSELVIKEWGVHVCNHEQEESDIGRAFRSLLKAGGNAERWGKVSGVDTVRVEVESDLSPGVGLGCSAALGVAIARALDPKATAEAVIERAMQWEKVFHGSPSGIDTTIAAHGGCIFFKKGKGMVRIKSRLKFLLCVAYSGSASSTRVMVEQVAQLLENHRPHVEALFNRIRRIVSLTRKALESEEYQKVGDLMDDNQACLDSLSLSTPALGQLCQLAKRAGAWGAKLTGAGGGGCVIALVGGEEVAERVIQSWKEHGYSGFIVRNGIRDQLFPRQATG</sequence>
<dbReference type="NCBIfam" id="TIGR00549">
    <property type="entry name" value="mevalon_kin"/>
    <property type="match status" value="1"/>
</dbReference>
<evidence type="ECO:0000256" key="9">
    <source>
        <dbReference type="ARBA" id="ARBA00029438"/>
    </source>
</evidence>
<dbReference type="InterPro" id="IPR020568">
    <property type="entry name" value="Ribosomal_Su5_D2-typ_SF"/>
</dbReference>
<gene>
    <name evidence="12" type="ORF">BCY86_06245</name>
</gene>